<dbReference type="RefSeq" id="WP_229745399.1">
    <property type="nucleotide sequence ID" value="NZ_BMFV01000004.1"/>
</dbReference>
<gene>
    <name evidence="1" type="ORF">GCM10007096_09240</name>
</gene>
<reference evidence="1" key="2">
    <citation type="submission" date="2020-09" db="EMBL/GenBank/DDBJ databases">
        <authorList>
            <person name="Sun Q."/>
            <person name="Zhou Y."/>
        </authorList>
    </citation>
    <scope>NUCLEOTIDE SEQUENCE</scope>
    <source>
        <strain evidence="1">CGMCC 1.12777</strain>
    </source>
</reference>
<name>A0A8J2ZTM2_9BACL</name>
<evidence type="ECO:0000313" key="2">
    <source>
        <dbReference type="Proteomes" id="UP000656813"/>
    </source>
</evidence>
<keyword evidence="2" id="KW-1185">Reference proteome</keyword>
<reference evidence="1" key="1">
    <citation type="journal article" date="2014" name="Int. J. Syst. Evol. Microbiol.">
        <title>Complete genome sequence of Corynebacterium casei LMG S-19264T (=DSM 44701T), isolated from a smear-ripened cheese.</title>
        <authorList>
            <consortium name="US DOE Joint Genome Institute (JGI-PGF)"/>
            <person name="Walter F."/>
            <person name="Albersmeier A."/>
            <person name="Kalinowski J."/>
            <person name="Ruckert C."/>
        </authorList>
    </citation>
    <scope>NUCLEOTIDE SEQUENCE</scope>
    <source>
        <strain evidence="1">CGMCC 1.12777</strain>
    </source>
</reference>
<protein>
    <submittedName>
        <fullName evidence="1">Uncharacterized protein</fullName>
    </submittedName>
</protein>
<organism evidence="1 2">
    <name type="scientific">Pullulanibacillus pueri</name>
    <dbReference type="NCBI Taxonomy" id="1437324"/>
    <lineage>
        <taxon>Bacteria</taxon>
        <taxon>Bacillati</taxon>
        <taxon>Bacillota</taxon>
        <taxon>Bacilli</taxon>
        <taxon>Bacillales</taxon>
        <taxon>Sporolactobacillaceae</taxon>
        <taxon>Pullulanibacillus</taxon>
    </lineage>
</organism>
<sequence length="109" mass="12840">MFVVFPLIQQLHEMLQQTLILKETRSLQDRLQKIYEETIELTTKRPEEILKIVIKAHRSKVNVLLIESSERDRYNRNKKGKKNVSNKKSDYSATNLKGLNLQEKIFVGN</sequence>
<evidence type="ECO:0000313" key="1">
    <source>
        <dbReference type="EMBL" id="GGH77397.1"/>
    </source>
</evidence>
<proteinExistence type="predicted"/>
<dbReference type="AlphaFoldDB" id="A0A8J2ZTM2"/>
<comment type="caution">
    <text evidence="1">The sequence shown here is derived from an EMBL/GenBank/DDBJ whole genome shotgun (WGS) entry which is preliminary data.</text>
</comment>
<dbReference type="EMBL" id="BMFV01000004">
    <property type="protein sequence ID" value="GGH77397.1"/>
    <property type="molecule type" value="Genomic_DNA"/>
</dbReference>
<accession>A0A8J2ZTM2</accession>
<dbReference type="Proteomes" id="UP000656813">
    <property type="component" value="Unassembled WGS sequence"/>
</dbReference>